<evidence type="ECO:0000313" key="8">
    <source>
        <dbReference type="Proteomes" id="UP000243589"/>
    </source>
</evidence>
<dbReference type="PANTHER" id="PTHR42759">
    <property type="entry name" value="MOXR FAMILY PROTEIN"/>
    <property type="match status" value="1"/>
</dbReference>
<dbReference type="FunFam" id="3.40.50.300:FF:000640">
    <property type="entry name" value="MoxR family ATPase"/>
    <property type="match status" value="1"/>
</dbReference>
<dbReference type="Proteomes" id="UP000243589">
    <property type="component" value="Unassembled WGS sequence"/>
</dbReference>
<proteinExistence type="inferred from homology"/>
<gene>
    <name evidence="7" type="primary">ravA_1</name>
    <name evidence="7" type="ORF">Bravens_00338</name>
</gene>
<comment type="caution">
    <text evidence="7">The sequence shown here is derived from an EMBL/GenBank/DDBJ whole genome shotgun (WGS) entry which is preliminary data.</text>
</comment>
<accession>A0A150HBQ5</accession>
<sequence>MTNQHDPSAPIPDMPENEPGAHQPGAQPSGSVPAPADSASAAAPAQPNPQASAQQPGAQPASSLVDRLAQDHQLTDVDHELRARFGAVSSATANAVVGQGHATHALLIALLTGGHVLLEGVPGVAKTLLVRALSHAVELDHARIQFTPDLMPSDVTGSTIYDAKTGDFEFRPGPVFTNILIADEINRTPPKTQSALLEAMEEKQVSVDGNTYSLPQPFLVAATQNPIEYDGTYPLPEAQLDRFLFKVQMNLPQRDAELDILQRHAGGFAADKLADAGVTPQIDAEGILAARERVADVYCAPEVLGYIVDLVQATRQAPSLELGVSPRGATRLLSAARAHAWLYGRAFITPDDIKFLVPISFRHRVRLNPEAHMDGLDVDDVLESIVSTVAVPR</sequence>
<evidence type="ECO:0000259" key="6">
    <source>
        <dbReference type="Pfam" id="PF17863"/>
    </source>
</evidence>
<keyword evidence="1" id="KW-0547">Nucleotide-binding</keyword>
<dbReference type="GO" id="GO:0005524">
    <property type="term" value="F:ATP binding"/>
    <property type="evidence" value="ECO:0007669"/>
    <property type="project" value="UniProtKB-KW"/>
</dbReference>
<feature type="compositionally biased region" description="Low complexity" evidence="4">
    <location>
        <begin position="28"/>
        <end position="63"/>
    </location>
</feature>
<dbReference type="PANTHER" id="PTHR42759:SF1">
    <property type="entry name" value="MAGNESIUM-CHELATASE SUBUNIT CHLD"/>
    <property type="match status" value="1"/>
</dbReference>
<keyword evidence="2" id="KW-0067">ATP-binding</keyword>
<evidence type="ECO:0000313" key="7">
    <source>
        <dbReference type="EMBL" id="KXZ59404.1"/>
    </source>
</evidence>
<dbReference type="CDD" id="cd00009">
    <property type="entry name" value="AAA"/>
    <property type="match status" value="1"/>
</dbReference>
<dbReference type="InterPro" id="IPR027417">
    <property type="entry name" value="P-loop_NTPase"/>
</dbReference>
<keyword evidence="7" id="KW-0378">Hydrolase</keyword>
<dbReference type="Pfam" id="PF07726">
    <property type="entry name" value="AAA_3"/>
    <property type="match status" value="1"/>
</dbReference>
<dbReference type="RefSeq" id="WP_062019739.1">
    <property type="nucleotide sequence ID" value="NZ_LQQC01000004.1"/>
</dbReference>
<evidence type="ECO:0000259" key="5">
    <source>
        <dbReference type="Pfam" id="PF07726"/>
    </source>
</evidence>
<evidence type="ECO:0000256" key="2">
    <source>
        <dbReference type="ARBA" id="ARBA00022840"/>
    </source>
</evidence>
<dbReference type="SUPFAM" id="SSF52540">
    <property type="entry name" value="P-loop containing nucleoside triphosphate hydrolases"/>
    <property type="match status" value="1"/>
</dbReference>
<feature type="domain" description="ATPase AAA-3" evidence="5">
    <location>
        <begin position="115"/>
        <end position="245"/>
    </location>
</feature>
<dbReference type="Gene3D" id="1.10.8.80">
    <property type="entry name" value="Magnesium chelatase subunit I, C-Terminal domain"/>
    <property type="match status" value="1"/>
</dbReference>
<dbReference type="InterPro" id="IPR050764">
    <property type="entry name" value="CbbQ/NirQ/NorQ/GpvN"/>
</dbReference>
<comment type="similarity">
    <text evidence="3">Belongs to the MoxR family.</text>
</comment>
<dbReference type="Pfam" id="PF17863">
    <property type="entry name" value="AAA_lid_2"/>
    <property type="match status" value="1"/>
</dbReference>
<dbReference type="EMBL" id="LQQC01000004">
    <property type="protein sequence ID" value="KXZ59404.1"/>
    <property type="molecule type" value="Genomic_DNA"/>
</dbReference>
<dbReference type="AlphaFoldDB" id="A0A150HBQ5"/>
<protein>
    <submittedName>
        <fullName evidence="7">ATPase RavA</fullName>
        <ecNumber evidence="7">3.6.3.-</ecNumber>
    </submittedName>
</protein>
<name>A0A150HBQ5_9MICO</name>
<evidence type="ECO:0000256" key="3">
    <source>
        <dbReference type="ARBA" id="ARBA00061607"/>
    </source>
</evidence>
<evidence type="ECO:0000256" key="4">
    <source>
        <dbReference type="SAM" id="MobiDB-lite"/>
    </source>
</evidence>
<dbReference type="GO" id="GO:0016887">
    <property type="term" value="F:ATP hydrolysis activity"/>
    <property type="evidence" value="ECO:0007669"/>
    <property type="project" value="InterPro"/>
</dbReference>
<feature type="domain" description="ChlI/MoxR AAA lid" evidence="6">
    <location>
        <begin position="312"/>
        <end position="384"/>
    </location>
</feature>
<keyword evidence="8" id="KW-1185">Reference proteome</keyword>
<reference evidence="7 8" key="1">
    <citation type="submission" date="2016-01" db="EMBL/GenBank/DDBJ databases">
        <title>Use of Whole Genome Sequencing to ascertain that Brevibacterium massiliense (Roux, Raoult 2009) is a later heterotypic synonym of Brevibacterium ravenspurgense (Mages 2008).</title>
        <authorList>
            <person name="Bernier A.-M."/>
            <person name="Burdz T."/>
            <person name="Huynh C."/>
            <person name="Pachecho A.L."/>
            <person name="Wiebe D."/>
            <person name="Bonner C."/>
            <person name="Bernard K."/>
        </authorList>
    </citation>
    <scope>NUCLEOTIDE SEQUENCE [LARGE SCALE GENOMIC DNA]</scope>
    <source>
        <strain evidence="7 8">CCUG56047</strain>
    </source>
</reference>
<feature type="region of interest" description="Disordered" evidence="4">
    <location>
        <begin position="1"/>
        <end position="65"/>
    </location>
</feature>
<dbReference type="PATRIC" id="fig|479117.4.peg.334"/>
<dbReference type="InterPro" id="IPR011703">
    <property type="entry name" value="ATPase_AAA-3"/>
</dbReference>
<evidence type="ECO:0000256" key="1">
    <source>
        <dbReference type="ARBA" id="ARBA00022741"/>
    </source>
</evidence>
<dbReference type="Gene3D" id="3.40.50.300">
    <property type="entry name" value="P-loop containing nucleotide triphosphate hydrolases"/>
    <property type="match status" value="1"/>
</dbReference>
<dbReference type="EC" id="3.6.3.-" evidence="7"/>
<dbReference type="InterPro" id="IPR041628">
    <property type="entry name" value="ChlI/MoxR_AAA_lid"/>
</dbReference>
<organism evidence="7 8">
    <name type="scientific">Brevibacterium ravenspurgense</name>
    <dbReference type="NCBI Taxonomy" id="479117"/>
    <lineage>
        <taxon>Bacteria</taxon>
        <taxon>Bacillati</taxon>
        <taxon>Actinomycetota</taxon>
        <taxon>Actinomycetes</taxon>
        <taxon>Micrococcales</taxon>
        <taxon>Brevibacteriaceae</taxon>
        <taxon>Brevibacterium</taxon>
    </lineage>
</organism>